<dbReference type="AlphaFoldDB" id="U4LLN7"/>
<gene>
    <name evidence="1" type="ORF">PCON_13342</name>
</gene>
<accession>U4LLN7</accession>
<organism evidence="1 2">
    <name type="scientific">Pyronema omphalodes (strain CBS 100304)</name>
    <name type="common">Pyronema confluens</name>
    <dbReference type="NCBI Taxonomy" id="1076935"/>
    <lineage>
        <taxon>Eukaryota</taxon>
        <taxon>Fungi</taxon>
        <taxon>Dikarya</taxon>
        <taxon>Ascomycota</taxon>
        <taxon>Pezizomycotina</taxon>
        <taxon>Pezizomycetes</taxon>
        <taxon>Pezizales</taxon>
        <taxon>Pyronemataceae</taxon>
        <taxon>Pyronema</taxon>
    </lineage>
</organism>
<reference evidence="1 2" key="1">
    <citation type="journal article" date="2013" name="PLoS Genet.">
        <title>The genome and development-dependent transcriptomes of Pyronema confluens: a window into fungal evolution.</title>
        <authorList>
            <person name="Traeger S."/>
            <person name="Altegoer F."/>
            <person name="Freitag M."/>
            <person name="Gabaldon T."/>
            <person name="Kempken F."/>
            <person name="Kumar A."/>
            <person name="Marcet-Houben M."/>
            <person name="Poggeler S."/>
            <person name="Stajich J.E."/>
            <person name="Nowrousian M."/>
        </authorList>
    </citation>
    <scope>NUCLEOTIDE SEQUENCE [LARGE SCALE GENOMIC DNA]</scope>
    <source>
        <strain evidence="2">CBS 100304</strain>
        <tissue evidence="1">Vegetative mycelium</tissue>
    </source>
</reference>
<keyword evidence="2" id="KW-1185">Reference proteome</keyword>
<dbReference type="EMBL" id="HF935890">
    <property type="protein sequence ID" value="CCX32502.1"/>
    <property type="molecule type" value="Genomic_DNA"/>
</dbReference>
<dbReference type="Proteomes" id="UP000018144">
    <property type="component" value="Unassembled WGS sequence"/>
</dbReference>
<evidence type="ECO:0000313" key="2">
    <source>
        <dbReference type="Proteomes" id="UP000018144"/>
    </source>
</evidence>
<evidence type="ECO:0000313" key="1">
    <source>
        <dbReference type="EMBL" id="CCX32502.1"/>
    </source>
</evidence>
<proteinExistence type="predicted"/>
<protein>
    <submittedName>
        <fullName evidence="1">Uncharacterized protein</fullName>
    </submittedName>
</protein>
<name>U4LLN7_PYROM</name>
<sequence length="71" mass="8133">MMQMTTTSVGLSVPCTRGCIQPWNITTPLSYHKTWEKEMEELFLTFVEESFVFFSLASFTDALQTTFIVLA</sequence>